<dbReference type="SUPFAM" id="SSF54427">
    <property type="entry name" value="NTF2-like"/>
    <property type="match status" value="1"/>
</dbReference>
<protein>
    <recommendedName>
        <fullName evidence="1">NTF2-related export protein</fullName>
    </recommendedName>
</protein>
<dbReference type="PROSITE" id="PS50177">
    <property type="entry name" value="NTF2_DOMAIN"/>
    <property type="match status" value="1"/>
</dbReference>
<accession>A0AAD6ISQ9</accession>
<dbReference type="GO" id="GO:0051028">
    <property type="term" value="P:mRNA transport"/>
    <property type="evidence" value="ECO:0007669"/>
    <property type="project" value="UniProtKB-UniRule"/>
</dbReference>
<dbReference type="CDD" id="cd00780">
    <property type="entry name" value="NTF2"/>
    <property type="match status" value="1"/>
</dbReference>
<organism evidence="3 4">
    <name type="scientific">Drechslerella dactyloides</name>
    <name type="common">Nematode-trapping fungus</name>
    <name type="synonym">Arthrobotrys dactyloides</name>
    <dbReference type="NCBI Taxonomy" id="74499"/>
    <lineage>
        <taxon>Eukaryota</taxon>
        <taxon>Fungi</taxon>
        <taxon>Dikarya</taxon>
        <taxon>Ascomycota</taxon>
        <taxon>Pezizomycotina</taxon>
        <taxon>Orbiliomycetes</taxon>
        <taxon>Orbiliales</taxon>
        <taxon>Orbiliaceae</taxon>
        <taxon>Drechslerella</taxon>
    </lineage>
</organism>
<gene>
    <name evidence="3" type="ORF">Dda_7818</name>
</gene>
<name>A0AAD6ISQ9_DREDA</name>
<evidence type="ECO:0000313" key="3">
    <source>
        <dbReference type="EMBL" id="KAJ6256935.1"/>
    </source>
</evidence>
<dbReference type="AlphaFoldDB" id="A0AAD6ISQ9"/>
<evidence type="ECO:0000313" key="4">
    <source>
        <dbReference type="Proteomes" id="UP001221413"/>
    </source>
</evidence>
<keyword evidence="1" id="KW-0653">Protein transport</keyword>
<dbReference type="GO" id="GO:0005634">
    <property type="term" value="C:nucleus"/>
    <property type="evidence" value="ECO:0007669"/>
    <property type="project" value="UniProtKB-SubCell"/>
</dbReference>
<reference evidence="3" key="1">
    <citation type="submission" date="2023-01" db="EMBL/GenBank/DDBJ databases">
        <title>The chitinases involved in constricting ring structure development in the nematode-trapping fungus Drechslerella dactyloides.</title>
        <authorList>
            <person name="Wang R."/>
            <person name="Zhang L."/>
            <person name="Tang P."/>
            <person name="Li S."/>
            <person name="Liang L."/>
        </authorList>
    </citation>
    <scope>NUCLEOTIDE SEQUENCE</scope>
    <source>
        <strain evidence="3">YMF1.00031</strain>
    </source>
</reference>
<keyword evidence="4" id="KW-1185">Reference proteome</keyword>
<dbReference type="Gene3D" id="3.10.450.50">
    <property type="match status" value="1"/>
</dbReference>
<dbReference type="InterPro" id="IPR032710">
    <property type="entry name" value="NTF2-like_dom_sf"/>
</dbReference>
<dbReference type="GO" id="GO:0015031">
    <property type="term" value="P:protein transport"/>
    <property type="evidence" value="ECO:0007669"/>
    <property type="project" value="UniProtKB-KW"/>
</dbReference>
<sequence>MQALAKLSRLAVIRLRRYPPPSSGLDLARTGMTTSVTHVCWERPTSLHTFESSHTQGGDAIIQKLTELPFAKAQHVINTTDAQPGPDGSIQVLVTGYIKLDDDAAQIFAESFQLKPDGGSYYIAHNIFKLIFPPPNP</sequence>
<evidence type="ECO:0000259" key="2">
    <source>
        <dbReference type="PROSITE" id="PS50177"/>
    </source>
</evidence>
<dbReference type="GO" id="GO:0006913">
    <property type="term" value="P:nucleocytoplasmic transport"/>
    <property type="evidence" value="ECO:0007669"/>
    <property type="project" value="UniProtKB-UniRule"/>
</dbReference>
<keyword evidence="1" id="KW-0539">Nucleus</keyword>
<proteinExistence type="predicted"/>
<comment type="caution">
    <text evidence="3">The sequence shown here is derived from an EMBL/GenBank/DDBJ whole genome shotgun (WGS) entry which is preliminary data.</text>
</comment>
<evidence type="ECO:0000256" key="1">
    <source>
        <dbReference type="RuleBase" id="RU369002"/>
    </source>
</evidence>
<dbReference type="InterPro" id="IPR045875">
    <property type="entry name" value="NTF2"/>
</dbReference>
<dbReference type="GO" id="GO:0005737">
    <property type="term" value="C:cytoplasm"/>
    <property type="evidence" value="ECO:0007669"/>
    <property type="project" value="UniProtKB-SubCell"/>
</dbReference>
<comment type="function">
    <text evidence="1">Has a role in nuclear-cytoplasmic transport of proteins and mRNAs.</text>
</comment>
<feature type="domain" description="NTF2" evidence="2">
    <location>
        <begin position="25"/>
        <end position="130"/>
    </location>
</feature>
<keyword evidence="1" id="KW-0963">Cytoplasm</keyword>
<keyword evidence="1" id="KW-0813">Transport</keyword>
<dbReference type="EMBL" id="JAQGDS010000011">
    <property type="protein sequence ID" value="KAJ6256935.1"/>
    <property type="molecule type" value="Genomic_DNA"/>
</dbReference>
<dbReference type="Proteomes" id="UP001221413">
    <property type="component" value="Unassembled WGS sequence"/>
</dbReference>
<comment type="subcellular location">
    <subcellularLocation>
        <location evidence="1">Cytoplasm</location>
    </subcellularLocation>
    <subcellularLocation>
        <location evidence="1">Nucleus</location>
    </subcellularLocation>
</comment>
<dbReference type="InterPro" id="IPR002075">
    <property type="entry name" value="NTF2_dom"/>
</dbReference>
<dbReference type="PANTHER" id="PTHR12612">
    <property type="entry name" value="NUCLEAR TRANSPORT FACTOR 2"/>
    <property type="match status" value="1"/>
</dbReference>
<dbReference type="Pfam" id="PF02136">
    <property type="entry name" value="NTF2"/>
    <property type="match status" value="1"/>
</dbReference>
<dbReference type="InterPro" id="IPR018222">
    <property type="entry name" value="Nuclear_transport_factor_2_euk"/>
</dbReference>